<organism evidence="1 2">
    <name type="scientific">Calycina marina</name>
    <dbReference type="NCBI Taxonomy" id="1763456"/>
    <lineage>
        <taxon>Eukaryota</taxon>
        <taxon>Fungi</taxon>
        <taxon>Dikarya</taxon>
        <taxon>Ascomycota</taxon>
        <taxon>Pezizomycotina</taxon>
        <taxon>Leotiomycetes</taxon>
        <taxon>Helotiales</taxon>
        <taxon>Pezizellaceae</taxon>
        <taxon>Calycina</taxon>
    </lineage>
</organism>
<gene>
    <name evidence="1" type="ORF">BJ878DRAFT_508533</name>
</gene>
<dbReference type="EMBL" id="MU253942">
    <property type="protein sequence ID" value="KAG9243922.1"/>
    <property type="molecule type" value="Genomic_DNA"/>
</dbReference>
<evidence type="ECO:0000313" key="2">
    <source>
        <dbReference type="Proteomes" id="UP000887226"/>
    </source>
</evidence>
<dbReference type="AlphaFoldDB" id="A0A9P7Z232"/>
<dbReference type="Proteomes" id="UP000887226">
    <property type="component" value="Unassembled WGS sequence"/>
</dbReference>
<dbReference type="OrthoDB" id="1046782at2759"/>
<protein>
    <submittedName>
        <fullName evidence="1">PLC-like phosphodiesterase</fullName>
    </submittedName>
</protein>
<dbReference type="SUPFAM" id="SSF51695">
    <property type="entry name" value="PLC-like phosphodiesterases"/>
    <property type="match status" value="1"/>
</dbReference>
<dbReference type="GO" id="GO:0006629">
    <property type="term" value="P:lipid metabolic process"/>
    <property type="evidence" value="ECO:0007669"/>
    <property type="project" value="InterPro"/>
</dbReference>
<reference evidence="1" key="1">
    <citation type="journal article" date="2021" name="IMA Fungus">
        <title>Genomic characterization of three marine fungi, including Emericellopsis atlantica sp. nov. with signatures of a generalist lifestyle and marine biomass degradation.</title>
        <authorList>
            <person name="Hagestad O.C."/>
            <person name="Hou L."/>
            <person name="Andersen J.H."/>
            <person name="Hansen E.H."/>
            <person name="Altermark B."/>
            <person name="Li C."/>
            <person name="Kuhnert E."/>
            <person name="Cox R.J."/>
            <person name="Crous P.W."/>
            <person name="Spatafora J.W."/>
            <person name="Lail K."/>
            <person name="Amirebrahimi M."/>
            <person name="Lipzen A."/>
            <person name="Pangilinan J."/>
            <person name="Andreopoulos W."/>
            <person name="Hayes R.D."/>
            <person name="Ng V."/>
            <person name="Grigoriev I.V."/>
            <person name="Jackson S.A."/>
            <person name="Sutton T.D.S."/>
            <person name="Dobson A.D.W."/>
            <person name="Rama T."/>
        </authorList>
    </citation>
    <scope>NUCLEOTIDE SEQUENCE</scope>
    <source>
        <strain evidence="1">TRa3180A</strain>
    </source>
</reference>
<comment type="caution">
    <text evidence="1">The sequence shown here is derived from an EMBL/GenBank/DDBJ whole genome shotgun (WGS) entry which is preliminary data.</text>
</comment>
<dbReference type="GO" id="GO:0008081">
    <property type="term" value="F:phosphoric diester hydrolase activity"/>
    <property type="evidence" value="ECO:0007669"/>
    <property type="project" value="InterPro"/>
</dbReference>
<dbReference type="PANTHER" id="PTHR13593">
    <property type="match status" value="1"/>
</dbReference>
<name>A0A9P7Z232_9HELO</name>
<dbReference type="InterPro" id="IPR051057">
    <property type="entry name" value="PI-PLC_domain"/>
</dbReference>
<dbReference type="InterPro" id="IPR017946">
    <property type="entry name" value="PLC-like_Pdiesterase_TIM-brl"/>
</dbReference>
<keyword evidence="2" id="KW-1185">Reference proteome</keyword>
<dbReference type="Gene3D" id="3.20.20.190">
    <property type="entry name" value="Phosphatidylinositol (PI) phosphodiesterase"/>
    <property type="match status" value="1"/>
</dbReference>
<evidence type="ECO:0000313" key="1">
    <source>
        <dbReference type="EMBL" id="KAG9243922.1"/>
    </source>
</evidence>
<proteinExistence type="predicted"/>
<sequence>MPSKGIDCYSYIGAEGCQIHFSVPGQNLVKNQLKQYVKDHLEVDKHNIEGIFDFTGDFSFKVLFNGNQITRQSVEVNALTGTLGKSTMTNMENQTSIVTKDHIVCYGFYDSGPGVAGLPSSDQCYVTVTPNHSNWQGHVAPPGSPQAAKPFAKLFLPAAHDIGMNAMQTCNALLASSALVEVLTKINPVFSKVVGTMSHAAARAMAPAIISGLAITQKDTLPTILSTGARYFEFRPAYLHKDIRGNAALPDTLYFSHSAIPGMAYEVFLRDVVSFLMAHPSEIVVVQNRGDGVPGDCHRPTDPELLAFLKNALSAAHGSIVGGSLEDIRNLTIQQLRDQKKRLVVGANWDSFSTYTDQGNATVNGKSILAEFEQLSSSPQKSAGKPFSNLQCQATATNLPEVVAYSVIAANTSNSCLLATKPICDSKTLLWLKNNGGRLDANQLQVVMNDFFDGATADICVDWSRRRLA</sequence>
<accession>A0A9P7Z232</accession>
<dbReference type="PANTHER" id="PTHR13593:SF146">
    <property type="entry name" value="PLC-LIKE PHOSPHODIESTERASE"/>
    <property type="match status" value="1"/>
</dbReference>